<organism evidence="1">
    <name type="scientific">marine sediment metagenome</name>
    <dbReference type="NCBI Taxonomy" id="412755"/>
    <lineage>
        <taxon>unclassified sequences</taxon>
        <taxon>metagenomes</taxon>
        <taxon>ecological metagenomes</taxon>
    </lineage>
</organism>
<reference evidence="1" key="1">
    <citation type="journal article" date="2015" name="Nature">
        <title>Complex archaea that bridge the gap between prokaryotes and eukaryotes.</title>
        <authorList>
            <person name="Spang A."/>
            <person name="Saw J.H."/>
            <person name="Jorgensen S.L."/>
            <person name="Zaremba-Niedzwiedzka K."/>
            <person name="Martijn J."/>
            <person name="Lind A.E."/>
            <person name="van Eijk R."/>
            <person name="Schleper C."/>
            <person name="Guy L."/>
            <person name="Ettema T.J."/>
        </authorList>
    </citation>
    <scope>NUCLEOTIDE SEQUENCE</scope>
</reference>
<dbReference type="AlphaFoldDB" id="A0A0F9M9A0"/>
<sequence>MAQNITIQLNAAGDAVVIDTTSPDTVNITTLYTPSISIGTLQGVWDTSSDPEKNTFVDANDTELLTHVDWDWAKKVATLGRGGNYPLPTGADTSYRDGDDRWIEDNVFTAAVRGAEALKAKNSLVDHVTLKYTNEHGNLNRFTDTLGGQDYANDLVEVHDLRVMVCRRILATNLTWNQCIDQALGSDFGGSQAEGGFNNWFLPNLNQAFALMKAENNGTQNHHWNFAPFNTATSGSSFISAIH</sequence>
<dbReference type="EMBL" id="LAZR01004965">
    <property type="protein sequence ID" value="KKN04045.1"/>
    <property type="molecule type" value="Genomic_DNA"/>
</dbReference>
<gene>
    <name evidence="1" type="ORF">LCGC14_1101410</name>
</gene>
<name>A0A0F9M9A0_9ZZZZ</name>
<accession>A0A0F9M9A0</accession>
<protein>
    <submittedName>
        <fullName evidence="1">Uncharacterized protein</fullName>
    </submittedName>
</protein>
<comment type="caution">
    <text evidence="1">The sequence shown here is derived from an EMBL/GenBank/DDBJ whole genome shotgun (WGS) entry which is preliminary data.</text>
</comment>
<proteinExistence type="predicted"/>
<feature type="non-terminal residue" evidence="1">
    <location>
        <position position="243"/>
    </location>
</feature>
<evidence type="ECO:0000313" key="1">
    <source>
        <dbReference type="EMBL" id="KKN04045.1"/>
    </source>
</evidence>